<dbReference type="InterPro" id="IPR011798">
    <property type="entry name" value="APS_reductase"/>
</dbReference>
<dbReference type="SUPFAM" id="SSF52402">
    <property type="entry name" value="Adenine nucleotide alpha hydrolases-like"/>
    <property type="match status" value="1"/>
</dbReference>
<evidence type="ECO:0000256" key="1">
    <source>
        <dbReference type="ARBA" id="ARBA00009732"/>
    </source>
</evidence>
<dbReference type="Pfam" id="PF01507">
    <property type="entry name" value="PAPS_reduct"/>
    <property type="match status" value="1"/>
</dbReference>
<dbReference type="HAMAP" id="MF_00063">
    <property type="entry name" value="CysH"/>
    <property type="match status" value="1"/>
</dbReference>
<evidence type="ECO:0000256" key="8">
    <source>
        <dbReference type="ARBA" id="ARBA00024386"/>
    </source>
</evidence>
<evidence type="ECO:0000256" key="6">
    <source>
        <dbReference type="ARBA" id="ARBA00024298"/>
    </source>
</evidence>
<dbReference type="InterPro" id="IPR014729">
    <property type="entry name" value="Rossmann-like_a/b/a_fold"/>
</dbReference>
<comment type="caution">
    <text evidence="14">The sequence shown here is derived from an EMBL/GenBank/DDBJ whole genome shotgun (WGS) entry which is preliminary data.</text>
</comment>
<comment type="function">
    <text evidence="6 12">Catalyzes the formation of sulfite from adenosine 5'-phosphosulfate (APS) using thioredoxin as an electron donor.</text>
</comment>
<feature type="binding site" evidence="12">
    <location>
        <position position="208"/>
    </location>
    <ligand>
        <name>[4Fe-4S] cluster</name>
        <dbReference type="ChEBI" id="CHEBI:49883"/>
    </ligand>
</feature>
<feature type="binding site" evidence="12">
    <location>
        <position position="122"/>
    </location>
    <ligand>
        <name>[4Fe-4S] cluster</name>
        <dbReference type="ChEBI" id="CHEBI:49883"/>
    </ligand>
</feature>
<dbReference type="PIRSF" id="PIRSF000857">
    <property type="entry name" value="PAPS_reductase"/>
    <property type="match status" value="1"/>
</dbReference>
<feature type="domain" description="Phosphoadenosine phosphosulphate reductase" evidence="13">
    <location>
        <begin position="40"/>
        <end position="210"/>
    </location>
</feature>
<dbReference type="NCBIfam" id="NF002537">
    <property type="entry name" value="PRK02090.1"/>
    <property type="match status" value="1"/>
</dbReference>
<keyword evidence="2 12" id="KW-0963">Cytoplasm</keyword>
<dbReference type="PANTHER" id="PTHR46509:SF1">
    <property type="entry name" value="PHOSPHOADENOSINE PHOSPHOSULFATE REDUCTASE"/>
    <property type="match status" value="1"/>
</dbReference>
<evidence type="ECO:0000256" key="9">
    <source>
        <dbReference type="ARBA" id="ARBA00029514"/>
    </source>
</evidence>
<name>A0ABT5V9P1_9BACI</name>
<organism evidence="14 15">
    <name type="scientific">Alkalihalobacterium chitinilyticum</name>
    <dbReference type="NCBI Taxonomy" id="2980103"/>
    <lineage>
        <taxon>Bacteria</taxon>
        <taxon>Bacillati</taxon>
        <taxon>Bacillota</taxon>
        <taxon>Bacilli</taxon>
        <taxon>Bacillales</taxon>
        <taxon>Bacillaceae</taxon>
        <taxon>Alkalihalobacterium</taxon>
    </lineage>
</organism>
<dbReference type="Gene3D" id="3.40.50.620">
    <property type="entry name" value="HUPs"/>
    <property type="match status" value="1"/>
</dbReference>
<dbReference type="PANTHER" id="PTHR46509">
    <property type="entry name" value="PHOSPHOADENOSINE PHOSPHOSULFATE REDUCTASE"/>
    <property type="match status" value="1"/>
</dbReference>
<evidence type="ECO:0000313" key="14">
    <source>
        <dbReference type="EMBL" id="MDE5412181.1"/>
    </source>
</evidence>
<comment type="similarity">
    <text evidence="1 12">Belongs to the PAPS reductase family. CysH subfamily.</text>
</comment>
<evidence type="ECO:0000256" key="7">
    <source>
        <dbReference type="ARBA" id="ARBA00024327"/>
    </source>
</evidence>
<dbReference type="InterPro" id="IPR002500">
    <property type="entry name" value="PAPS_reduct_dom"/>
</dbReference>
<evidence type="ECO:0000256" key="5">
    <source>
        <dbReference type="ARBA" id="ARBA00023014"/>
    </source>
</evidence>
<feature type="binding site" evidence="12">
    <location>
        <position position="123"/>
    </location>
    <ligand>
        <name>[4Fe-4S] cluster</name>
        <dbReference type="ChEBI" id="CHEBI:49883"/>
    </ligand>
</feature>
<comment type="catalytic activity">
    <reaction evidence="12">
        <text>[thioredoxin]-disulfide + sulfite + AMP + 2 H(+) = adenosine 5'-phosphosulfate + [thioredoxin]-dithiol</text>
        <dbReference type="Rhea" id="RHEA:21976"/>
        <dbReference type="Rhea" id="RHEA-COMP:10698"/>
        <dbReference type="Rhea" id="RHEA-COMP:10700"/>
        <dbReference type="ChEBI" id="CHEBI:15378"/>
        <dbReference type="ChEBI" id="CHEBI:17359"/>
        <dbReference type="ChEBI" id="CHEBI:29950"/>
        <dbReference type="ChEBI" id="CHEBI:50058"/>
        <dbReference type="ChEBI" id="CHEBI:58243"/>
        <dbReference type="ChEBI" id="CHEBI:456215"/>
        <dbReference type="EC" id="1.8.4.10"/>
    </reaction>
</comment>
<dbReference type="NCBIfam" id="TIGR02055">
    <property type="entry name" value="APS_reductase"/>
    <property type="match status" value="1"/>
</dbReference>
<evidence type="ECO:0000256" key="11">
    <source>
        <dbReference type="ARBA" id="ARBA00032041"/>
    </source>
</evidence>
<dbReference type="InterPro" id="IPR004511">
    <property type="entry name" value="PAPS/APS_Rdtase"/>
</dbReference>
<sequence>MVTFQTVSEQELKHLNESVLKEKDTVDVLKWAYETYGNDLVYSCSFGAEGVVLVDLISKVRPNATILFLDTNLHFKETYDLIEKAKKKYPNLNIQIIQPELTVEQQAEEHGDKLWERNPDRCCQLRKLEPLEKEISKYVAWISGLRREQSPTRRNTQYVNMDRRFHSIKICPLIHWKEEEIWMYIKLNKLPYNELHDNNYPSIGCFHCTSQVAEGMDPRSGRWANSAKTECGLHLPGNSDK</sequence>
<protein>
    <recommendedName>
        <fullName evidence="9 12">Adenosine 5'-phosphosulfate reductase</fullName>
        <shortName evidence="12">APS reductase</shortName>
        <ecNumber evidence="8 12">1.8.4.10</ecNumber>
    </recommendedName>
    <alternativeName>
        <fullName evidence="11 12">5'-adenylylsulfate reductase</fullName>
    </alternativeName>
    <alternativeName>
        <fullName evidence="10 12">Thioredoxin-dependent 5'-adenylylsulfate reductase</fullName>
    </alternativeName>
</protein>
<keyword evidence="3 12" id="KW-0560">Oxidoreductase</keyword>
<keyword evidence="15" id="KW-1185">Reference proteome</keyword>
<dbReference type="Proteomes" id="UP001148125">
    <property type="component" value="Unassembled WGS sequence"/>
</dbReference>
<dbReference type="CDD" id="cd23945">
    <property type="entry name" value="PAPS_reductase"/>
    <property type="match status" value="1"/>
</dbReference>
<gene>
    <name evidence="12" type="primary">cysH</name>
    <name evidence="14" type="ORF">N7Z68_02115</name>
</gene>
<evidence type="ECO:0000256" key="2">
    <source>
        <dbReference type="ARBA" id="ARBA00022490"/>
    </source>
</evidence>
<dbReference type="RefSeq" id="WP_275116800.1">
    <property type="nucleotide sequence ID" value="NZ_JAOTPO010000001.1"/>
</dbReference>
<dbReference type="EC" id="1.8.4.10" evidence="8 12"/>
<dbReference type="EMBL" id="JAOTPO010000001">
    <property type="protein sequence ID" value="MDE5412181.1"/>
    <property type="molecule type" value="Genomic_DNA"/>
</dbReference>
<evidence type="ECO:0000259" key="13">
    <source>
        <dbReference type="Pfam" id="PF01507"/>
    </source>
</evidence>
<evidence type="ECO:0000256" key="4">
    <source>
        <dbReference type="ARBA" id="ARBA00023004"/>
    </source>
</evidence>
<evidence type="ECO:0000256" key="3">
    <source>
        <dbReference type="ARBA" id="ARBA00023002"/>
    </source>
</evidence>
<comment type="subcellular location">
    <subcellularLocation>
        <location evidence="12">Cytoplasm</location>
    </subcellularLocation>
</comment>
<proteinExistence type="inferred from homology"/>
<evidence type="ECO:0000313" key="15">
    <source>
        <dbReference type="Proteomes" id="UP001148125"/>
    </source>
</evidence>
<keyword evidence="12" id="KW-0479">Metal-binding</keyword>
<feature type="binding site" evidence="12">
    <location>
        <position position="205"/>
    </location>
    <ligand>
        <name>[4Fe-4S] cluster</name>
        <dbReference type="ChEBI" id="CHEBI:49883"/>
    </ligand>
</feature>
<evidence type="ECO:0000256" key="10">
    <source>
        <dbReference type="ARBA" id="ARBA00030894"/>
    </source>
</evidence>
<keyword evidence="5 12" id="KW-0411">Iron-sulfur</keyword>
<evidence type="ECO:0000256" key="12">
    <source>
        <dbReference type="HAMAP-Rule" id="MF_00063"/>
    </source>
</evidence>
<dbReference type="NCBIfam" id="TIGR00434">
    <property type="entry name" value="cysH"/>
    <property type="match status" value="1"/>
</dbReference>
<keyword evidence="4 12" id="KW-0408">Iron</keyword>
<comment type="pathway">
    <text evidence="7 12">Sulfur metabolism; hydrogen sulfide biosynthesis; sulfite from sulfate.</text>
</comment>
<reference evidence="14" key="1">
    <citation type="submission" date="2024-05" db="EMBL/GenBank/DDBJ databases">
        <title>Alkalihalobacillus sp. strain MEB203 novel alkaliphilic bacterium from Lonar Lake, India.</title>
        <authorList>
            <person name="Joshi A."/>
            <person name="Thite S."/>
            <person name="Mengade P."/>
        </authorList>
    </citation>
    <scope>NUCLEOTIDE SEQUENCE</scope>
    <source>
        <strain evidence="14">MEB 203</strain>
    </source>
</reference>
<comment type="cofactor">
    <cofactor evidence="12">
        <name>[4Fe-4S] cluster</name>
        <dbReference type="ChEBI" id="CHEBI:49883"/>
    </cofactor>
    <text evidence="12">Binds 1 [4Fe-4S] cluster per subunit.</text>
</comment>
<dbReference type="GO" id="GO:0004604">
    <property type="term" value="F:phosphoadenylyl-sulfate reductase (thioredoxin) activity"/>
    <property type="evidence" value="ECO:0007669"/>
    <property type="project" value="UniProtKB-EC"/>
</dbReference>
<feature type="active site" description="Nucleophile; cysteine thiosulfonate intermediate" evidence="12">
    <location>
        <position position="231"/>
    </location>
</feature>
<accession>A0ABT5V9P1</accession>